<reference evidence="4" key="2">
    <citation type="journal article" date="2018" name="ISME J.">
        <title>A dynamic microbial community with high functional redundancy inhabits the cold, oxic subseafloor aquifer.</title>
        <authorList>
            <person name="Tully B.J."/>
            <person name="Wheat C.G."/>
            <person name="Glazer B.T."/>
            <person name="Huber J.A."/>
        </authorList>
    </citation>
    <scope>NUCLEOTIDE SEQUENCE</scope>
    <source>
        <strain evidence="4">NORP83</strain>
    </source>
</reference>
<dbReference type="AlphaFoldDB" id="A0A2A4Z4H9"/>
<dbReference type="Gene3D" id="3.40.190.10">
    <property type="entry name" value="Periplasmic binding protein-like II"/>
    <property type="match status" value="2"/>
</dbReference>
<keyword evidence="2 3" id="KW-0732">Signal</keyword>
<evidence type="ECO:0000313" key="4">
    <source>
        <dbReference type="EMBL" id="PCJ01821.1"/>
    </source>
</evidence>
<comment type="caution">
    <text evidence="4">The sequence shown here is derived from an EMBL/GenBank/DDBJ whole genome shotgun (WGS) entry which is preliminary data.</text>
</comment>
<organism evidence="4">
    <name type="scientific">OCS116 cluster bacterium</name>
    <dbReference type="NCBI Taxonomy" id="2030921"/>
    <lineage>
        <taxon>Bacteria</taxon>
        <taxon>Pseudomonadati</taxon>
        <taxon>Pseudomonadota</taxon>
        <taxon>Alphaproteobacteria</taxon>
        <taxon>OCS116 cluster</taxon>
    </lineage>
</organism>
<evidence type="ECO:0000256" key="1">
    <source>
        <dbReference type="ARBA" id="ARBA00007162"/>
    </source>
</evidence>
<dbReference type="GO" id="GO:0055085">
    <property type="term" value="P:transmembrane transport"/>
    <property type="evidence" value="ECO:0007669"/>
    <property type="project" value="InterPro"/>
</dbReference>
<reference key="1">
    <citation type="submission" date="2017-08" db="EMBL/GenBank/DDBJ databases">
        <title>A dynamic microbial community with high functional redundancy inhabits the cold, oxic subseafloor aquifer.</title>
        <authorList>
            <person name="Tully B.J."/>
            <person name="Wheat C.G."/>
            <person name="Glazer B.T."/>
            <person name="Huber J.A."/>
        </authorList>
    </citation>
    <scope>NUCLEOTIDE SEQUENCE [LARGE SCALE GENOMIC DNA]</scope>
</reference>
<evidence type="ECO:0000256" key="2">
    <source>
        <dbReference type="ARBA" id="ARBA00022729"/>
    </source>
</evidence>
<feature type="chain" id="PRO_5012517537" evidence="3">
    <location>
        <begin position="24"/>
        <end position="333"/>
    </location>
</feature>
<evidence type="ECO:0000256" key="3">
    <source>
        <dbReference type="SAM" id="SignalP"/>
    </source>
</evidence>
<dbReference type="PANTHER" id="PTHR35841">
    <property type="entry name" value="PHOSPHONATES-BINDING PERIPLASMIC PROTEIN"/>
    <property type="match status" value="1"/>
</dbReference>
<dbReference type="Pfam" id="PF12974">
    <property type="entry name" value="Phosphonate-bd"/>
    <property type="match status" value="1"/>
</dbReference>
<dbReference type="SUPFAM" id="SSF53850">
    <property type="entry name" value="Periplasmic binding protein-like II"/>
    <property type="match status" value="1"/>
</dbReference>
<dbReference type="EMBL" id="NVUS01000006">
    <property type="protein sequence ID" value="PCJ01821.1"/>
    <property type="molecule type" value="Genomic_DNA"/>
</dbReference>
<protein>
    <submittedName>
        <fullName evidence="4">Phosphonate ABC transporter substrate-binding protein</fullName>
    </submittedName>
</protein>
<name>A0A2A4Z4H9_9PROT</name>
<dbReference type="Gene3D" id="1.20.58.90">
    <property type="match status" value="1"/>
</dbReference>
<dbReference type="NCBIfam" id="TIGR03431">
    <property type="entry name" value="PhnD"/>
    <property type="match status" value="1"/>
</dbReference>
<dbReference type="InterPro" id="IPR017797">
    <property type="entry name" value="Phosphnate-bd"/>
</dbReference>
<sequence>MFKKAIMTAALAVGLLSAGAANAADAKEVNFGIISTESTNALKAQWQPFLGAMEKGTGLKINAFFAPDYAGVIEAMRFDKVQVAWFGNKSAMEAVKRSNGEIFAQSVDANGNPGYWSLLIAHKDSKINTLEDLLKCDGTLDFGIGDPNSTSGFLVPTTYVFAKNNVTPSKCFKTVRSANHQANALAAAKKLVDVATNNTENMRRLEMSNPEEFANLKIIWKSPLIPSDPLVWRKDLDQDIKNRLYTFIMTYGRTGSVEEVKTAREILTALQWAPFRPSSDAQLFPIRILAINKDILKIKNDAKMSDAEKATKIAELDAQAAEITKLTETVPNM</sequence>
<dbReference type="GO" id="GO:0015716">
    <property type="term" value="P:organic phosphonate transport"/>
    <property type="evidence" value="ECO:0007669"/>
    <property type="project" value="InterPro"/>
</dbReference>
<dbReference type="NCBIfam" id="TIGR01098">
    <property type="entry name" value="3A0109s03R"/>
    <property type="match status" value="1"/>
</dbReference>
<comment type="similarity">
    <text evidence="1">Belongs to the phosphate/phosphite/phosphonate binding protein family.</text>
</comment>
<proteinExistence type="inferred from homology"/>
<dbReference type="PANTHER" id="PTHR35841:SF1">
    <property type="entry name" value="PHOSPHONATES-BINDING PERIPLASMIC PROTEIN"/>
    <property type="match status" value="1"/>
</dbReference>
<dbReference type="GO" id="GO:0043190">
    <property type="term" value="C:ATP-binding cassette (ABC) transporter complex"/>
    <property type="evidence" value="ECO:0007669"/>
    <property type="project" value="InterPro"/>
</dbReference>
<feature type="signal peptide" evidence="3">
    <location>
        <begin position="1"/>
        <end position="23"/>
    </location>
</feature>
<dbReference type="InterPro" id="IPR005770">
    <property type="entry name" value="PhnD"/>
</dbReference>
<accession>A0A2A4Z4H9</accession>
<gene>
    <name evidence="4" type="primary">phnD</name>
    <name evidence="4" type="ORF">COB13_06480</name>
</gene>